<evidence type="ECO:0000313" key="2">
    <source>
        <dbReference type="EMBL" id="MBB2900470.1"/>
    </source>
</evidence>
<reference evidence="2 3" key="2">
    <citation type="submission" date="2020-08" db="EMBL/GenBank/DDBJ databases">
        <authorList>
            <person name="Partida-Martinez L."/>
            <person name="Huntemann M."/>
            <person name="Clum A."/>
            <person name="Wang J."/>
            <person name="Palaniappan K."/>
            <person name="Ritter S."/>
            <person name="Chen I.-M."/>
            <person name="Stamatis D."/>
            <person name="Reddy T."/>
            <person name="O'Malley R."/>
            <person name="Daum C."/>
            <person name="Shapiro N."/>
            <person name="Ivanova N."/>
            <person name="Kyrpides N."/>
            <person name="Woyke T."/>
        </authorList>
    </citation>
    <scope>NUCLEOTIDE SEQUENCE [LARGE SCALE GENOMIC DNA]</scope>
    <source>
        <strain evidence="2 3">AS2.23</strain>
    </source>
</reference>
<dbReference type="RefSeq" id="WP_183390703.1">
    <property type="nucleotide sequence ID" value="NZ_JACHVY010000001.1"/>
</dbReference>
<evidence type="ECO:0000256" key="1">
    <source>
        <dbReference type="SAM" id="Phobius"/>
    </source>
</evidence>
<feature type="transmembrane region" description="Helical" evidence="1">
    <location>
        <begin position="55"/>
        <end position="78"/>
    </location>
</feature>
<name>A0A7W4TKA1_KINRA</name>
<keyword evidence="1" id="KW-0812">Transmembrane</keyword>
<feature type="transmembrane region" description="Helical" evidence="1">
    <location>
        <begin position="85"/>
        <end position="105"/>
    </location>
</feature>
<gene>
    <name evidence="2" type="ORF">FHR75_001258</name>
</gene>
<sequence length="151" mass="15858">MTFDMAGKATRERPRVTAAQYLSLIAGGLLVVLGLAGFAVTGFSDWTGGTKEQQVIGFAVNPLSNVLHLVLGALGLLGRTGARRARWYGILLFLVGAALFTYGALSADHDGDPLNLNWPTSTLHAVLAVAGLVMAFVPVKTPPQPTTAELK</sequence>
<comment type="caution">
    <text evidence="2">The sequence shown here is derived from an EMBL/GenBank/DDBJ whole genome shotgun (WGS) entry which is preliminary data.</text>
</comment>
<proteinExistence type="predicted"/>
<dbReference type="Pfam" id="PF14325">
    <property type="entry name" value="DUF4383"/>
    <property type="match status" value="1"/>
</dbReference>
<keyword evidence="1" id="KW-0472">Membrane</keyword>
<feature type="transmembrane region" description="Helical" evidence="1">
    <location>
        <begin position="21"/>
        <end position="43"/>
    </location>
</feature>
<accession>A0A7W4TKA1</accession>
<evidence type="ECO:0000313" key="3">
    <source>
        <dbReference type="Proteomes" id="UP000533269"/>
    </source>
</evidence>
<protein>
    <recommendedName>
        <fullName evidence="4">DUF4383 domain-containing protein</fullName>
    </recommendedName>
</protein>
<dbReference type="Proteomes" id="UP000533269">
    <property type="component" value="Unassembled WGS sequence"/>
</dbReference>
<dbReference type="AlphaFoldDB" id="A0A7W4TKA1"/>
<dbReference type="EMBL" id="JACHVY010000001">
    <property type="protein sequence ID" value="MBB2900470.1"/>
    <property type="molecule type" value="Genomic_DNA"/>
</dbReference>
<evidence type="ECO:0008006" key="4">
    <source>
        <dbReference type="Google" id="ProtNLM"/>
    </source>
</evidence>
<keyword evidence="1" id="KW-1133">Transmembrane helix</keyword>
<feature type="transmembrane region" description="Helical" evidence="1">
    <location>
        <begin position="117"/>
        <end position="137"/>
    </location>
</feature>
<reference evidence="2 3" key="1">
    <citation type="submission" date="2020-08" db="EMBL/GenBank/DDBJ databases">
        <title>The Agave Microbiome: Exploring the role of microbial communities in plant adaptations to desert environments.</title>
        <authorList>
            <person name="Partida-Martinez L.P."/>
        </authorList>
    </citation>
    <scope>NUCLEOTIDE SEQUENCE [LARGE SCALE GENOMIC DNA]</scope>
    <source>
        <strain evidence="2 3">AS2.23</strain>
    </source>
</reference>
<organism evidence="2 3">
    <name type="scientific">Kineococcus radiotolerans</name>
    <dbReference type="NCBI Taxonomy" id="131568"/>
    <lineage>
        <taxon>Bacteria</taxon>
        <taxon>Bacillati</taxon>
        <taxon>Actinomycetota</taxon>
        <taxon>Actinomycetes</taxon>
        <taxon>Kineosporiales</taxon>
        <taxon>Kineosporiaceae</taxon>
        <taxon>Kineococcus</taxon>
    </lineage>
</organism>